<dbReference type="InterPro" id="IPR050230">
    <property type="entry name" value="CALM/Myosin/TropC-like"/>
</dbReference>
<dbReference type="PANTHER" id="PTHR23048">
    <property type="entry name" value="MYOSIN LIGHT CHAIN 1, 3"/>
    <property type="match status" value="1"/>
</dbReference>
<dbReference type="PROSITE" id="PS50222">
    <property type="entry name" value="EF_HAND_2"/>
    <property type="match status" value="1"/>
</dbReference>
<sequence>MTVNGTGKVNFDGFCRIAAHFLEEEDSEAMQEELKEAFRLYDREGNGYITTKTLREILQALDDKLGPEDLDGIIAEIDTDGSGTVDFDGEFPQAINTLNVCFRSQLKLKLNTKKKQKQSICNTRGSHRGKIHIVVWVITSCSSLLVRRAEITE</sequence>
<dbReference type="InterPro" id="IPR002048">
    <property type="entry name" value="EF_hand_dom"/>
</dbReference>
<dbReference type="SUPFAM" id="SSF47473">
    <property type="entry name" value="EF-hand"/>
    <property type="match status" value="1"/>
</dbReference>
<dbReference type="AlphaFoldDB" id="A0A6L2Q2G4"/>
<gene>
    <name evidence="3" type="ORF">Cfor_02592</name>
</gene>
<organism evidence="3 4">
    <name type="scientific">Coptotermes formosanus</name>
    <name type="common">Formosan subterranean termite</name>
    <dbReference type="NCBI Taxonomy" id="36987"/>
    <lineage>
        <taxon>Eukaryota</taxon>
        <taxon>Metazoa</taxon>
        <taxon>Ecdysozoa</taxon>
        <taxon>Arthropoda</taxon>
        <taxon>Hexapoda</taxon>
        <taxon>Insecta</taxon>
        <taxon>Pterygota</taxon>
        <taxon>Neoptera</taxon>
        <taxon>Polyneoptera</taxon>
        <taxon>Dictyoptera</taxon>
        <taxon>Blattodea</taxon>
        <taxon>Blattoidea</taxon>
        <taxon>Termitoidae</taxon>
        <taxon>Rhinotermitidae</taxon>
        <taxon>Coptotermes</taxon>
    </lineage>
</organism>
<feature type="domain" description="EF-hand" evidence="2">
    <location>
        <begin position="29"/>
        <end position="64"/>
    </location>
</feature>
<keyword evidence="4" id="KW-1185">Reference proteome</keyword>
<dbReference type="CDD" id="cd00051">
    <property type="entry name" value="EFh"/>
    <property type="match status" value="1"/>
</dbReference>
<dbReference type="FunFam" id="1.10.238.10:FF:000001">
    <property type="entry name" value="Calmodulin 1"/>
    <property type="match status" value="1"/>
</dbReference>
<dbReference type="Proteomes" id="UP000502823">
    <property type="component" value="Unassembled WGS sequence"/>
</dbReference>
<dbReference type="Pfam" id="PF13499">
    <property type="entry name" value="EF-hand_7"/>
    <property type="match status" value="1"/>
</dbReference>
<proteinExistence type="predicted"/>
<evidence type="ECO:0000313" key="3">
    <source>
        <dbReference type="EMBL" id="GFG39061.1"/>
    </source>
</evidence>
<evidence type="ECO:0000259" key="2">
    <source>
        <dbReference type="PROSITE" id="PS50222"/>
    </source>
</evidence>
<dbReference type="InterPro" id="IPR011992">
    <property type="entry name" value="EF-hand-dom_pair"/>
</dbReference>
<dbReference type="GO" id="GO:0016460">
    <property type="term" value="C:myosin II complex"/>
    <property type="evidence" value="ECO:0007669"/>
    <property type="project" value="TreeGrafter"/>
</dbReference>
<accession>A0A6L2Q2G4</accession>
<dbReference type="GO" id="GO:0005509">
    <property type="term" value="F:calcium ion binding"/>
    <property type="evidence" value="ECO:0007669"/>
    <property type="project" value="InterPro"/>
</dbReference>
<keyword evidence="1" id="KW-0677">Repeat</keyword>
<reference evidence="4" key="1">
    <citation type="submission" date="2020-01" db="EMBL/GenBank/DDBJ databases">
        <title>Draft genome sequence of the Termite Coptotermes fromosanus.</title>
        <authorList>
            <person name="Itakura S."/>
            <person name="Yosikawa Y."/>
            <person name="Umezawa K."/>
        </authorList>
    </citation>
    <scope>NUCLEOTIDE SEQUENCE [LARGE SCALE GENOMIC DNA]</scope>
</reference>
<protein>
    <recommendedName>
        <fullName evidence="2">EF-hand domain-containing protein</fullName>
    </recommendedName>
</protein>
<dbReference type="OrthoDB" id="26525at2759"/>
<dbReference type="SMART" id="SM00054">
    <property type="entry name" value="EFh"/>
    <property type="match status" value="2"/>
</dbReference>
<dbReference type="PANTHER" id="PTHR23048:SF0">
    <property type="entry name" value="CALMODULIN LIKE 3"/>
    <property type="match status" value="1"/>
</dbReference>
<name>A0A6L2Q2G4_COPFO</name>
<comment type="caution">
    <text evidence="3">The sequence shown here is derived from an EMBL/GenBank/DDBJ whole genome shotgun (WGS) entry which is preliminary data.</text>
</comment>
<dbReference type="EMBL" id="BLKM01000855">
    <property type="protein sequence ID" value="GFG39061.1"/>
    <property type="molecule type" value="Genomic_DNA"/>
</dbReference>
<dbReference type="Gene3D" id="1.10.238.10">
    <property type="entry name" value="EF-hand"/>
    <property type="match status" value="1"/>
</dbReference>
<dbReference type="InParanoid" id="A0A6L2Q2G4"/>
<evidence type="ECO:0000256" key="1">
    <source>
        <dbReference type="ARBA" id="ARBA00022737"/>
    </source>
</evidence>
<evidence type="ECO:0000313" key="4">
    <source>
        <dbReference type="Proteomes" id="UP000502823"/>
    </source>
</evidence>